<accession>A0AAX1KI22</accession>
<organism evidence="2 3">
    <name type="scientific">Flavonifractor plautii</name>
    <name type="common">Fusobacterium plautii</name>
    <dbReference type="NCBI Taxonomy" id="292800"/>
    <lineage>
        <taxon>Bacteria</taxon>
        <taxon>Bacillati</taxon>
        <taxon>Bacillota</taxon>
        <taxon>Clostridia</taxon>
        <taxon>Eubacteriales</taxon>
        <taxon>Oscillospiraceae</taxon>
        <taxon>Flavonifractor</taxon>
    </lineage>
</organism>
<dbReference type="PROSITE" id="PS51257">
    <property type="entry name" value="PROKAR_LIPOPROTEIN"/>
    <property type="match status" value="1"/>
</dbReference>
<evidence type="ECO:0000313" key="2">
    <source>
        <dbReference type="EMBL" id="QQR05459.1"/>
    </source>
</evidence>
<dbReference type="AlphaFoldDB" id="A0AAX1KI22"/>
<reference evidence="2 3" key="1">
    <citation type="submission" date="2020-11" db="EMBL/GenBank/DDBJ databases">
        <title>Closed and high quality bacterial genomes of the OMM12 community.</title>
        <authorList>
            <person name="Marbouty M."/>
            <person name="Lamy-Besnier Q."/>
            <person name="Debarbieux L."/>
            <person name="Koszul R."/>
        </authorList>
    </citation>
    <scope>NUCLEOTIDE SEQUENCE [LARGE SCALE GENOMIC DNA]</scope>
    <source>
        <strain evidence="2 3">YL31</strain>
    </source>
</reference>
<sequence>MKFFAKKYVLVLTAILALLFSLAACGDDTSETKIYSDRVYVSDHLFISTGDRCDTLPEGYISIGTVETLLSKMEPVEINNASNCLEVGSELYLPAGIDLDDVTSSIKLYGKDNTDDEYEIFSLMFAID</sequence>
<feature type="chain" id="PRO_5043612110" evidence="1">
    <location>
        <begin position="24"/>
        <end position="128"/>
    </location>
</feature>
<name>A0AAX1KI22_FLAPL</name>
<dbReference type="KEGG" id="fpla:A4U99_11620"/>
<proteinExistence type="predicted"/>
<evidence type="ECO:0000313" key="3">
    <source>
        <dbReference type="Proteomes" id="UP000595792"/>
    </source>
</evidence>
<gene>
    <name evidence="2" type="ORF">I5Q84_16115</name>
</gene>
<dbReference type="EMBL" id="CP065315">
    <property type="protein sequence ID" value="QQR05459.1"/>
    <property type="molecule type" value="Genomic_DNA"/>
</dbReference>
<protein>
    <submittedName>
        <fullName evidence="2">Uncharacterized protein</fullName>
    </submittedName>
</protein>
<feature type="signal peptide" evidence="1">
    <location>
        <begin position="1"/>
        <end position="23"/>
    </location>
</feature>
<dbReference type="RefSeq" id="WP_065534965.1">
    <property type="nucleotide sequence ID" value="NZ_CP015406.2"/>
</dbReference>
<dbReference type="Proteomes" id="UP000595792">
    <property type="component" value="Chromosome"/>
</dbReference>
<keyword evidence="1" id="KW-0732">Signal</keyword>
<evidence type="ECO:0000256" key="1">
    <source>
        <dbReference type="SAM" id="SignalP"/>
    </source>
</evidence>